<keyword evidence="2" id="KW-1185">Reference proteome</keyword>
<dbReference type="EMBL" id="WJBH02000003">
    <property type="protein sequence ID" value="KAI9561184.1"/>
    <property type="molecule type" value="Genomic_DNA"/>
</dbReference>
<gene>
    <name evidence="1" type="ORF">GHT06_012140</name>
</gene>
<accession>A0AAD5KV67</accession>
<reference evidence="1 2" key="1">
    <citation type="submission" date="2022-05" db="EMBL/GenBank/DDBJ databases">
        <title>A multi-omics perspective on studying reproductive biology in Daphnia sinensis.</title>
        <authorList>
            <person name="Jia J."/>
        </authorList>
    </citation>
    <scope>NUCLEOTIDE SEQUENCE [LARGE SCALE GENOMIC DNA]</scope>
    <source>
        <strain evidence="1 2">WSL</strain>
    </source>
</reference>
<organism evidence="1 2">
    <name type="scientific">Daphnia sinensis</name>
    <dbReference type="NCBI Taxonomy" id="1820382"/>
    <lineage>
        <taxon>Eukaryota</taxon>
        <taxon>Metazoa</taxon>
        <taxon>Ecdysozoa</taxon>
        <taxon>Arthropoda</taxon>
        <taxon>Crustacea</taxon>
        <taxon>Branchiopoda</taxon>
        <taxon>Diplostraca</taxon>
        <taxon>Cladocera</taxon>
        <taxon>Anomopoda</taxon>
        <taxon>Daphniidae</taxon>
        <taxon>Daphnia</taxon>
        <taxon>Daphnia similis group</taxon>
    </lineage>
</organism>
<proteinExistence type="predicted"/>
<sequence>MKKDEFDLEIVTFKHHGVTLLAVENETYFRSFRPCSFNRAIRFTMTRHFQGMTTVSKNEICCSKSQSSCRFQPPHTRFTPTRFYFHPLQLISGPMNNLPLS</sequence>
<name>A0AAD5KV67_9CRUS</name>
<protein>
    <submittedName>
        <fullName evidence="1">Uncharacterized protein</fullName>
    </submittedName>
</protein>
<evidence type="ECO:0000313" key="1">
    <source>
        <dbReference type="EMBL" id="KAI9561184.1"/>
    </source>
</evidence>
<comment type="caution">
    <text evidence="1">The sequence shown here is derived from an EMBL/GenBank/DDBJ whole genome shotgun (WGS) entry which is preliminary data.</text>
</comment>
<dbReference type="AlphaFoldDB" id="A0AAD5KV67"/>
<dbReference type="Proteomes" id="UP000820818">
    <property type="component" value="Linkage Group LG3"/>
</dbReference>
<evidence type="ECO:0000313" key="2">
    <source>
        <dbReference type="Proteomes" id="UP000820818"/>
    </source>
</evidence>